<dbReference type="Gene3D" id="3.40.50.2000">
    <property type="entry name" value="Glycogen Phosphorylase B"/>
    <property type="match status" value="2"/>
</dbReference>
<dbReference type="InterPro" id="IPR050271">
    <property type="entry name" value="UDP-glycosyltransferase"/>
</dbReference>
<protein>
    <recommendedName>
        <fullName evidence="5">UDP-glucuronosyltransferase</fullName>
        <ecNumber evidence="5">2.4.1.17</ecNumber>
    </recommendedName>
</protein>
<dbReference type="EC" id="2.4.1.17" evidence="5"/>
<feature type="chain" id="PRO_5040532730" description="UDP-glucuronosyltransferase" evidence="5">
    <location>
        <begin position="20"/>
        <end position="511"/>
    </location>
</feature>
<dbReference type="OrthoDB" id="5835829at2759"/>
<evidence type="ECO:0000256" key="4">
    <source>
        <dbReference type="RuleBase" id="RU003718"/>
    </source>
</evidence>
<dbReference type="PROSITE" id="PS00375">
    <property type="entry name" value="UDPGT"/>
    <property type="match status" value="1"/>
</dbReference>
<dbReference type="GO" id="GO:0015020">
    <property type="term" value="F:glucuronosyltransferase activity"/>
    <property type="evidence" value="ECO:0007669"/>
    <property type="project" value="UniProtKB-EC"/>
</dbReference>
<dbReference type="Proteomes" id="UP001153712">
    <property type="component" value="Chromosome 1"/>
</dbReference>
<feature type="signal peptide" evidence="5">
    <location>
        <begin position="1"/>
        <end position="19"/>
    </location>
</feature>
<evidence type="ECO:0000256" key="2">
    <source>
        <dbReference type="ARBA" id="ARBA00022676"/>
    </source>
</evidence>
<dbReference type="AlphaFoldDB" id="A0A9N9XIW0"/>
<keyword evidence="7" id="KW-1185">Reference proteome</keyword>
<dbReference type="PANTHER" id="PTHR48043:SF159">
    <property type="entry name" value="EG:EG0003.4 PROTEIN-RELATED"/>
    <property type="match status" value="1"/>
</dbReference>
<gene>
    <name evidence="6" type="ORF">PHYEVI_LOCUS38</name>
</gene>
<dbReference type="Pfam" id="PF00201">
    <property type="entry name" value="UDPGT"/>
    <property type="match status" value="1"/>
</dbReference>
<proteinExistence type="inferred from homology"/>
<organism evidence="6 7">
    <name type="scientific">Phyllotreta striolata</name>
    <name type="common">Striped flea beetle</name>
    <name type="synonym">Crioceris striolata</name>
    <dbReference type="NCBI Taxonomy" id="444603"/>
    <lineage>
        <taxon>Eukaryota</taxon>
        <taxon>Metazoa</taxon>
        <taxon>Ecdysozoa</taxon>
        <taxon>Arthropoda</taxon>
        <taxon>Hexapoda</taxon>
        <taxon>Insecta</taxon>
        <taxon>Pterygota</taxon>
        <taxon>Neoptera</taxon>
        <taxon>Endopterygota</taxon>
        <taxon>Coleoptera</taxon>
        <taxon>Polyphaga</taxon>
        <taxon>Cucujiformia</taxon>
        <taxon>Chrysomeloidea</taxon>
        <taxon>Chrysomelidae</taxon>
        <taxon>Galerucinae</taxon>
        <taxon>Alticini</taxon>
        <taxon>Phyllotreta</taxon>
    </lineage>
</organism>
<dbReference type="SUPFAM" id="SSF53756">
    <property type="entry name" value="UDP-Glycosyltransferase/glycogen phosphorylase"/>
    <property type="match status" value="1"/>
</dbReference>
<dbReference type="EMBL" id="OU900094">
    <property type="protein sequence ID" value="CAG9853563.1"/>
    <property type="molecule type" value="Genomic_DNA"/>
</dbReference>
<comment type="catalytic activity">
    <reaction evidence="5">
        <text>glucuronate acceptor + UDP-alpha-D-glucuronate = acceptor beta-D-glucuronoside + UDP + H(+)</text>
        <dbReference type="Rhea" id="RHEA:21032"/>
        <dbReference type="ChEBI" id="CHEBI:15378"/>
        <dbReference type="ChEBI" id="CHEBI:58052"/>
        <dbReference type="ChEBI" id="CHEBI:58223"/>
        <dbReference type="ChEBI" id="CHEBI:132367"/>
        <dbReference type="ChEBI" id="CHEBI:132368"/>
        <dbReference type="EC" id="2.4.1.17"/>
    </reaction>
</comment>
<dbReference type="InterPro" id="IPR002213">
    <property type="entry name" value="UDP_glucos_trans"/>
</dbReference>
<keyword evidence="5" id="KW-0812">Transmembrane</keyword>
<evidence type="ECO:0000313" key="6">
    <source>
        <dbReference type="EMBL" id="CAG9853563.1"/>
    </source>
</evidence>
<keyword evidence="5" id="KW-0732">Signal</keyword>
<name>A0A9N9XIW0_PHYSR</name>
<evidence type="ECO:0000256" key="1">
    <source>
        <dbReference type="ARBA" id="ARBA00009995"/>
    </source>
</evidence>
<keyword evidence="5" id="KW-0472">Membrane</keyword>
<sequence length="511" mass="58026">MSTNFIFLLLLNAVGLISPAKILMVFPTPAPSHYFLGKSLAKGLVNAGHQVTMVNAIEEKNESYQTIRLNGIELALMKANLSTWQELGEQGFLSVELELNTIGRILVDYTVTHPNFQKLLRSNEKFDVVILEQFLNEGLVVLGRHFGAPVISFSTLGATIWTNDLVGNPCPFSYVPESLSGYTDRMNLWERTGNTIVSLIRLLVRHIKVIPTQKELVKEHFPQYYSQYEESLYNVSLVLVNSHESVNYPMPMVPNMVQIGGFHVKPAQKLPGDLQKFMDEAKEGVVYFSLGTNMAPSAISPEIKGAIMGALGRLKQKVMMKWDEDSVKGKPDNVMIRKFFPQQDVLAHPNIKLFVTHGGLLSAFETVYNSVPVLALPIFADQRLNAAKIQNDGYGLFISFTDITEQNFYEAMRKLLDDRKYRDNVNIRSTLMRDVPIKPLDLAVYWVEYVIKHKGAPHLRIAGLDLAWYQYYLLDVIFLITFVFSLVLLFIYYALKFLLKFFVKNNKHKTA</sequence>
<evidence type="ECO:0000256" key="3">
    <source>
        <dbReference type="ARBA" id="ARBA00022679"/>
    </source>
</evidence>
<keyword evidence="5" id="KW-1133">Transmembrane helix</keyword>
<comment type="subcellular location">
    <subcellularLocation>
        <location evidence="5">Membrane</location>
        <topology evidence="5">Single-pass membrane protein</topology>
    </subcellularLocation>
</comment>
<comment type="similarity">
    <text evidence="1 4">Belongs to the UDP-glycosyltransferase family.</text>
</comment>
<dbReference type="FunFam" id="3.40.50.2000:FF:000050">
    <property type="entry name" value="UDP-glucuronosyltransferase"/>
    <property type="match status" value="1"/>
</dbReference>
<accession>A0A9N9XIW0</accession>
<feature type="transmembrane region" description="Helical" evidence="5">
    <location>
        <begin position="471"/>
        <end position="495"/>
    </location>
</feature>
<dbReference type="InterPro" id="IPR035595">
    <property type="entry name" value="UDP_glycos_trans_CS"/>
</dbReference>
<dbReference type="CDD" id="cd03784">
    <property type="entry name" value="GT1_Gtf-like"/>
    <property type="match status" value="1"/>
</dbReference>
<dbReference type="GO" id="GO:0016020">
    <property type="term" value="C:membrane"/>
    <property type="evidence" value="ECO:0007669"/>
    <property type="project" value="UniProtKB-SubCell"/>
</dbReference>
<evidence type="ECO:0000313" key="7">
    <source>
        <dbReference type="Proteomes" id="UP001153712"/>
    </source>
</evidence>
<keyword evidence="2 4" id="KW-0328">Glycosyltransferase</keyword>
<dbReference type="PANTHER" id="PTHR48043">
    <property type="entry name" value="EG:EG0003.4 PROTEIN-RELATED"/>
    <property type="match status" value="1"/>
</dbReference>
<keyword evidence="3 4" id="KW-0808">Transferase</keyword>
<evidence type="ECO:0000256" key="5">
    <source>
        <dbReference type="RuleBase" id="RU362059"/>
    </source>
</evidence>
<reference evidence="6" key="1">
    <citation type="submission" date="2022-01" db="EMBL/GenBank/DDBJ databases">
        <authorList>
            <person name="King R."/>
        </authorList>
    </citation>
    <scope>NUCLEOTIDE SEQUENCE</scope>
</reference>